<dbReference type="AlphaFoldDB" id="A0A226F4U3"/>
<dbReference type="Proteomes" id="UP000198287">
    <property type="component" value="Unassembled WGS sequence"/>
</dbReference>
<keyword evidence="3" id="KW-1185">Reference proteome</keyword>
<feature type="transmembrane region" description="Helical" evidence="1">
    <location>
        <begin position="317"/>
        <end position="336"/>
    </location>
</feature>
<feature type="transmembrane region" description="Helical" evidence="1">
    <location>
        <begin position="140"/>
        <end position="161"/>
    </location>
</feature>
<keyword evidence="1" id="KW-0472">Membrane</keyword>
<sequence length="407" mass="46481">MIRTLFERRLENLIIIPFNILHYAGQCTFQIAKTHQQHYILEEIKAKSNPRIFAGILHRIICGTLEALALFVYCSEVLQTHLSQTSNNPLEYLRIFLRACTCIHHFNFVHLVWTGKPKLVKVVNHVATKFDKGQHFTLPVWGIILIPVIFLGMGIIDVAVVHESPTRNETLFDILMDINSPLFNPEACELRKTGDAYLTIGIAYLVNYLASLTFLCSCVMLSYSADTIIFSIVLLLYLTTRSHLRLLQRSPIHSEENFSIMMNKYLDVCTLIDLLNETISCLMLTYVLEAFSFYSVYLKEIAVFDGECAYTKVKMSIFFILTCCVFYLCAEIAAMMDKSKFILINSNFTKSPESQLDLISIRLQLSSHTYGLSGNGFFLINYSFVSTVCNTLLTYFIISVQFQSRGL</sequence>
<evidence type="ECO:0000256" key="1">
    <source>
        <dbReference type="SAM" id="Phobius"/>
    </source>
</evidence>
<feature type="transmembrane region" description="Helical" evidence="1">
    <location>
        <begin position="196"/>
        <end position="215"/>
    </location>
</feature>
<name>A0A226F4U3_FOLCA</name>
<proteinExistence type="predicted"/>
<evidence type="ECO:0008006" key="4">
    <source>
        <dbReference type="Google" id="ProtNLM"/>
    </source>
</evidence>
<accession>A0A226F4U3</accession>
<dbReference type="OrthoDB" id="8297814at2759"/>
<reference evidence="2 3" key="1">
    <citation type="submission" date="2015-12" db="EMBL/GenBank/DDBJ databases">
        <title>The genome of Folsomia candida.</title>
        <authorList>
            <person name="Faddeeva A."/>
            <person name="Derks M.F."/>
            <person name="Anvar Y."/>
            <person name="Smit S."/>
            <person name="Van Straalen N."/>
            <person name="Roelofs D."/>
        </authorList>
    </citation>
    <scope>NUCLEOTIDE SEQUENCE [LARGE SCALE GENOMIC DNA]</scope>
    <source>
        <strain evidence="2 3">VU population</strain>
        <tissue evidence="2">Whole body</tissue>
    </source>
</reference>
<evidence type="ECO:0000313" key="3">
    <source>
        <dbReference type="Proteomes" id="UP000198287"/>
    </source>
</evidence>
<dbReference type="EMBL" id="LNIX01000001">
    <property type="protein sequence ID" value="OXA64825.1"/>
    <property type="molecule type" value="Genomic_DNA"/>
</dbReference>
<protein>
    <recommendedName>
        <fullName evidence="4">Gustatory receptor</fullName>
    </recommendedName>
</protein>
<organism evidence="2 3">
    <name type="scientific">Folsomia candida</name>
    <name type="common">Springtail</name>
    <dbReference type="NCBI Taxonomy" id="158441"/>
    <lineage>
        <taxon>Eukaryota</taxon>
        <taxon>Metazoa</taxon>
        <taxon>Ecdysozoa</taxon>
        <taxon>Arthropoda</taxon>
        <taxon>Hexapoda</taxon>
        <taxon>Collembola</taxon>
        <taxon>Entomobryomorpha</taxon>
        <taxon>Isotomoidea</taxon>
        <taxon>Isotomidae</taxon>
        <taxon>Proisotominae</taxon>
        <taxon>Folsomia</taxon>
    </lineage>
</organism>
<evidence type="ECO:0000313" key="2">
    <source>
        <dbReference type="EMBL" id="OXA64825.1"/>
    </source>
</evidence>
<comment type="caution">
    <text evidence="2">The sequence shown here is derived from an EMBL/GenBank/DDBJ whole genome shotgun (WGS) entry which is preliminary data.</text>
</comment>
<keyword evidence="1" id="KW-0812">Transmembrane</keyword>
<keyword evidence="1" id="KW-1133">Transmembrane helix</keyword>
<feature type="transmembrane region" description="Helical" evidence="1">
    <location>
        <begin position="377"/>
        <end position="398"/>
    </location>
</feature>
<gene>
    <name evidence="2" type="ORF">Fcan01_00470</name>
</gene>